<reference evidence="2" key="1">
    <citation type="submission" date="2019-04" db="EMBL/GenBank/DDBJ databases">
        <title>Complete genome sequence of Sphingomonas sp. W1-2-3.</title>
        <authorList>
            <person name="Im W.T."/>
        </authorList>
    </citation>
    <scope>NUCLEOTIDE SEQUENCE [LARGE SCALE GENOMIC DNA]</scope>
    <source>
        <strain evidence="2">W1-2-3</strain>
    </source>
</reference>
<dbReference type="InterPro" id="IPR006530">
    <property type="entry name" value="YD"/>
</dbReference>
<dbReference type="AlphaFoldDB" id="A0A4D7CAD9"/>
<dbReference type="Pfam" id="PF05593">
    <property type="entry name" value="RHS_repeat"/>
    <property type="match status" value="1"/>
</dbReference>
<dbReference type="InterPro" id="IPR031325">
    <property type="entry name" value="RHS_repeat"/>
</dbReference>
<accession>A0A4D7CAD9</accession>
<dbReference type="Gene3D" id="2.180.10.10">
    <property type="entry name" value="RHS repeat-associated core"/>
    <property type="match status" value="1"/>
</dbReference>
<gene>
    <name evidence="1" type="ORF">E6W36_14960</name>
</gene>
<proteinExistence type="predicted"/>
<dbReference type="KEGG" id="hgn:E6W36_14960"/>
<dbReference type="PANTHER" id="PTHR32305">
    <property type="match status" value="1"/>
</dbReference>
<dbReference type="PANTHER" id="PTHR32305:SF15">
    <property type="entry name" value="PROTEIN RHSA-RELATED"/>
    <property type="match status" value="1"/>
</dbReference>
<dbReference type="RefSeq" id="WP_222873223.1">
    <property type="nucleotide sequence ID" value="NZ_CP039704.1"/>
</dbReference>
<sequence length="283" mass="30202">MTNSYDAFGRVTAQTITLDGVSRTLGYAYNAAGDRTQVTHPDGTRFDYAYDGARRLQSVSANGGGVATFGYDAQGRRTQQALGAVGAAYGYDGISRLQSLSHDLAGTADDLRLDFGYNPAGQLVSRARSNDRYAWNGYSSISRAYAVNGLNQYTSAGGLAFSYDANGNLTGDSRGSYLYDVENRLVGVSGALSATLRYDPLGRLYDVTGVLRRRYVHGSDAQVDDPLFWYEGSGLTDRRGLHTDHQGSVVAVSSAAGTLAAANSYDGSEAESCPISSRYRCAD</sequence>
<keyword evidence="2" id="KW-1185">Reference proteome</keyword>
<dbReference type="NCBIfam" id="TIGR01643">
    <property type="entry name" value="YD_repeat_2x"/>
    <property type="match status" value="1"/>
</dbReference>
<dbReference type="InterPro" id="IPR050708">
    <property type="entry name" value="T6SS_VgrG/RHS"/>
</dbReference>
<evidence type="ECO:0000313" key="1">
    <source>
        <dbReference type="EMBL" id="QCI80337.1"/>
    </source>
</evidence>
<organism evidence="1 2">
    <name type="scientific">Hankyongella ginsenosidimutans</name>
    <dbReference type="NCBI Taxonomy" id="1763828"/>
    <lineage>
        <taxon>Bacteria</taxon>
        <taxon>Pseudomonadati</taxon>
        <taxon>Pseudomonadota</taxon>
        <taxon>Alphaproteobacteria</taxon>
        <taxon>Sphingomonadales</taxon>
        <taxon>Sphingomonadaceae</taxon>
        <taxon>Hankyongella</taxon>
    </lineage>
</organism>
<protein>
    <recommendedName>
        <fullName evidence="3">RHS repeat protein</fullName>
    </recommendedName>
</protein>
<dbReference type="Proteomes" id="UP000298714">
    <property type="component" value="Chromosome"/>
</dbReference>
<dbReference type="EMBL" id="CP039704">
    <property type="protein sequence ID" value="QCI80337.1"/>
    <property type="molecule type" value="Genomic_DNA"/>
</dbReference>
<evidence type="ECO:0000313" key="2">
    <source>
        <dbReference type="Proteomes" id="UP000298714"/>
    </source>
</evidence>
<name>A0A4D7CAD9_9SPHN</name>
<evidence type="ECO:0008006" key="3">
    <source>
        <dbReference type="Google" id="ProtNLM"/>
    </source>
</evidence>